<dbReference type="OrthoDB" id="1440774at2"/>
<proteinExistence type="predicted"/>
<protein>
    <submittedName>
        <fullName evidence="2">GLPGLI family protein</fullName>
    </submittedName>
</protein>
<accession>A0A6G1U123</accession>
<feature type="signal peptide" evidence="1">
    <location>
        <begin position="1"/>
        <end position="20"/>
    </location>
</feature>
<feature type="chain" id="PRO_5026110006" evidence="1">
    <location>
        <begin position="21"/>
        <end position="282"/>
    </location>
</feature>
<reference evidence="2 3" key="1">
    <citation type="submission" date="2019-09" db="EMBL/GenBank/DDBJ databases">
        <title>Distinct polysaccharide growth profiles of human intestinal Prevotella copri isolates.</title>
        <authorList>
            <person name="Fehlner-Peach H."/>
            <person name="Magnabosco C."/>
            <person name="Raghavan V."/>
            <person name="Scher J.U."/>
            <person name="Tett A."/>
            <person name="Cox L.M."/>
            <person name="Gottsegen C."/>
            <person name="Watters A."/>
            <person name="Wiltshire- Gordon J.D."/>
            <person name="Segata N."/>
            <person name="Bonneau R."/>
            <person name="Littman D.R."/>
        </authorList>
    </citation>
    <scope>NUCLEOTIDE SEQUENCE [LARGE SCALE GENOMIC DNA]</scope>
    <source>
        <strain evidence="3">iA622</strain>
    </source>
</reference>
<dbReference type="RefSeq" id="WP_153124092.1">
    <property type="nucleotide sequence ID" value="NZ_VZCB01000076.1"/>
</dbReference>
<dbReference type="Proteomes" id="UP000480425">
    <property type="component" value="Unassembled WGS sequence"/>
</dbReference>
<name>A0A6G1U123_9BACT</name>
<comment type="caution">
    <text evidence="2">The sequence shown here is derived from an EMBL/GenBank/DDBJ whole genome shotgun (WGS) entry which is preliminary data.</text>
</comment>
<dbReference type="NCBIfam" id="TIGR01200">
    <property type="entry name" value="GLPGLI"/>
    <property type="match status" value="1"/>
</dbReference>
<dbReference type="AlphaFoldDB" id="A0A6G1U123"/>
<organism evidence="2 3">
    <name type="scientific">Segatella copri</name>
    <dbReference type="NCBI Taxonomy" id="165179"/>
    <lineage>
        <taxon>Bacteria</taxon>
        <taxon>Pseudomonadati</taxon>
        <taxon>Bacteroidota</taxon>
        <taxon>Bacteroidia</taxon>
        <taxon>Bacteroidales</taxon>
        <taxon>Prevotellaceae</taxon>
        <taxon>Segatella</taxon>
    </lineage>
</organism>
<dbReference type="EMBL" id="VZCB01000076">
    <property type="protein sequence ID" value="MQN81117.1"/>
    <property type="molecule type" value="Genomic_DNA"/>
</dbReference>
<evidence type="ECO:0000256" key="1">
    <source>
        <dbReference type="SAM" id="SignalP"/>
    </source>
</evidence>
<dbReference type="Pfam" id="PF09697">
    <property type="entry name" value="Porph_ging"/>
    <property type="match status" value="1"/>
</dbReference>
<gene>
    <name evidence="2" type="ORF">F7D73_09150</name>
</gene>
<dbReference type="InterPro" id="IPR005901">
    <property type="entry name" value="GLPGLI"/>
</dbReference>
<evidence type="ECO:0000313" key="2">
    <source>
        <dbReference type="EMBL" id="MQN81117.1"/>
    </source>
</evidence>
<keyword evidence="1" id="KW-0732">Signal</keyword>
<sequence>MMRRILLSLWNLMLCNFIFAQYPPAPVSLEKSKQVDNSICELQYTLKFKKNPKQKDYNVDDRIVQIGNHVIKDYSKIIFYFDSLTTENNRKGMDSPGNPNMVFCYELFNDLRQRDCSVKYRMPLNGGTLCYSMTLPLLDWTLIPDSTKEILGYACNMAKTNFAGREYAAWYTVDIPLPYGPYKFYGLPGLVIKVEDLTHLYSWELKGIRNVVRPIYLYTYEGEQKCFEKDAIKTIERIEKQPIRFLEQMGRHMYIKGTDGRSRPSTSIQNIPDQEYEPLEKY</sequence>
<evidence type="ECO:0000313" key="3">
    <source>
        <dbReference type="Proteomes" id="UP000480425"/>
    </source>
</evidence>